<name>A0A0P0UVR2_9CAUD</name>
<dbReference type="RefSeq" id="YP_009785638.1">
    <property type="nucleotide sequence ID" value="NC_047758.1"/>
</dbReference>
<dbReference type="Proteomes" id="UP000223044">
    <property type="component" value="Segment"/>
</dbReference>
<keyword evidence="1" id="KW-0812">Transmembrane</keyword>
<keyword evidence="1" id="KW-0472">Membrane</keyword>
<accession>A0A0P0UVR2</accession>
<evidence type="ECO:0000313" key="3">
    <source>
        <dbReference type="Proteomes" id="UP000223044"/>
    </source>
</evidence>
<dbReference type="KEGG" id="vg:54975709"/>
<dbReference type="EMBL" id="LC063634">
    <property type="protein sequence ID" value="BAS69523.1"/>
    <property type="molecule type" value="Genomic_DNA"/>
</dbReference>
<dbReference type="GeneID" id="54975709"/>
<proteinExistence type="predicted"/>
<reference evidence="2 3" key="1">
    <citation type="journal article" date="2016" name="Genome Announc.">
        <title>Genome Sequence of Pectobacterium carotovorum Phage PPWS1, Isolated from Japanese Horseradish [Eutrema japonicum (Miq.) Koidz] Showing Soft-Rot Symptoms.</title>
        <authorList>
            <person name="Hirata H."/>
            <person name="Kashihara M."/>
            <person name="Horiike T."/>
            <person name="Suzuki T."/>
            <person name="Dohra H."/>
            <person name="Netsu O."/>
            <person name="Tsuyumu S."/>
        </authorList>
    </citation>
    <scope>NUCLEOTIDE SEQUENCE [LARGE SCALE GENOMIC DNA]</scope>
</reference>
<protein>
    <submittedName>
        <fullName evidence="2">Uncharacterized protein</fullName>
    </submittedName>
</protein>
<evidence type="ECO:0000256" key="1">
    <source>
        <dbReference type="SAM" id="Phobius"/>
    </source>
</evidence>
<organism evidence="2 3">
    <name type="scientific">Pectobacterium phage PPWS1</name>
    <dbReference type="NCBI Taxonomy" id="1685500"/>
    <lineage>
        <taxon>Viruses</taxon>
        <taxon>Duplodnaviria</taxon>
        <taxon>Heunggongvirae</taxon>
        <taxon>Uroviricota</taxon>
        <taxon>Caudoviricetes</taxon>
        <taxon>Autographivirales</taxon>
        <taxon>Autoscriptoviridae</taxon>
        <taxon>Corkvirinae</taxon>
        <taxon>Kotilavirus</taxon>
        <taxon>Kotilavirus PPWS1</taxon>
    </lineage>
</organism>
<feature type="transmembrane region" description="Helical" evidence="1">
    <location>
        <begin position="20"/>
        <end position="41"/>
    </location>
</feature>
<evidence type="ECO:0000313" key="2">
    <source>
        <dbReference type="EMBL" id="BAS69523.1"/>
    </source>
</evidence>
<sequence>MSKFKVGDVVERVVDSSTFLYYHGSLVGTVTAVSALGWLQIDNWRDSSGNRYPWDPAFFELAQRGADDPLPPAPTSVMYFNSDATAGNDQRLMVSQSFDGCVGITVIPRTNSLVSKAVSVYHGIGIELHPDDALQLAHDIRRMVMEIRRKERNG</sequence>
<keyword evidence="1" id="KW-1133">Transmembrane helix</keyword>
<keyword evidence="3" id="KW-1185">Reference proteome</keyword>